<dbReference type="NCBIfam" id="NF037962">
    <property type="entry name" value="arsenic_eff"/>
    <property type="match status" value="1"/>
</dbReference>
<accession>A0A1Y5E2Z1</accession>
<keyword evidence="1" id="KW-0812">Transmembrane</keyword>
<dbReference type="Pfam" id="PF11449">
    <property type="entry name" value="ArsP_2"/>
    <property type="match status" value="1"/>
</dbReference>
<protein>
    <recommendedName>
        <fullName evidence="4">Manganese transporter</fullName>
    </recommendedName>
</protein>
<feature type="transmembrane region" description="Helical" evidence="1">
    <location>
        <begin position="117"/>
        <end position="138"/>
    </location>
</feature>
<feature type="transmembrane region" description="Helical" evidence="1">
    <location>
        <begin position="20"/>
        <end position="37"/>
    </location>
</feature>
<dbReference type="EMBL" id="MAAF01000091">
    <property type="protein sequence ID" value="OUR77158.1"/>
    <property type="molecule type" value="Genomic_DNA"/>
</dbReference>
<evidence type="ECO:0000313" key="2">
    <source>
        <dbReference type="EMBL" id="OUR77158.1"/>
    </source>
</evidence>
<organism evidence="2 3">
    <name type="scientific">Colwellia psychrerythraea</name>
    <name type="common">Vibrio psychroerythus</name>
    <dbReference type="NCBI Taxonomy" id="28229"/>
    <lineage>
        <taxon>Bacteria</taxon>
        <taxon>Pseudomonadati</taxon>
        <taxon>Pseudomonadota</taxon>
        <taxon>Gammaproteobacteria</taxon>
        <taxon>Alteromonadales</taxon>
        <taxon>Colwelliaceae</taxon>
        <taxon>Colwellia</taxon>
    </lineage>
</organism>
<feature type="transmembrane region" description="Helical" evidence="1">
    <location>
        <begin position="199"/>
        <end position="217"/>
    </location>
</feature>
<dbReference type="AlphaFoldDB" id="A0A1Y5E2Z1"/>
<feature type="transmembrane region" description="Helical" evidence="1">
    <location>
        <begin position="224"/>
        <end position="248"/>
    </location>
</feature>
<evidence type="ECO:0008006" key="4">
    <source>
        <dbReference type="Google" id="ProtNLM"/>
    </source>
</evidence>
<name>A0A1Y5E2Z1_COLPS</name>
<proteinExistence type="predicted"/>
<feature type="transmembrane region" description="Helical" evidence="1">
    <location>
        <begin position="145"/>
        <end position="164"/>
    </location>
</feature>
<comment type="caution">
    <text evidence="2">The sequence shown here is derived from an EMBL/GenBank/DDBJ whole genome shotgun (WGS) entry which is preliminary data.</text>
</comment>
<keyword evidence="1" id="KW-1133">Transmembrane helix</keyword>
<keyword evidence="1" id="KW-0472">Membrane</keyword>
<feature type="transmembrane region" description="Helical" evidence="1">
    <location>
        <begin position="370"/>
        <end position="392"/>
    </location>
</feature>
<evidence type="ECO:0000313" key="3">
    <source>
        <dbReference type="Proteomes" id="UP000243053"/>
    </source>
</evidence>
<reference evidence="3" key="1">
    <citation type="journal article" date="2017" name="Proc. Natl. Acad. Sci. U.S.A.">
        <title>Simulation of Deepwater Horizon oil plume reveals substrate specialization within a complex community of hydrocarbon degraders.</title>
        <authorList>
            <person name="Hu P."/>
            <person name="Dubinsky E.A."/>
            <person name="Probst A.J."/>
            <person name="Wang J."/>
            <person name="Sieber C.M.K."/>
            <person name="Tom L.M."/>
            <person name="Gardinali P."/>
            <person name="Banfield J.F."/>
            <person name="Atlas R.M."/>
            <person name="Andersen G.L."/>
        </authorList>
    </citation>
    <scope>NUCLEOTIDE SEQUENCE [LARGE SCALE GENOMIC DNA]</scope>
</reference>
<feature type="transmembrane region" description="Helical" evidence="1">
    <location>
        <begin position="49"/>
        <end position="67"/>
    </location>
</feature>
<feature type="transmembrane region" description="Helical" evidence="1">
    <location>
        <begin position="88"/>
        <end position="111"/>
    </location>
</feature>
<dbReference type="Proteomes" id="UP000243053">
    <property type="component" value="Unassembled WGS sequence"/>
</dbReference>
<feature type="transmembrane region" description="Helical" evidence="1">
    <location>
        <begin position="281"/>
        <end position="299"/>
    </location>
</feature>
<dbReference type="InterPro" id="IPR021552">
    <property type="entry name" value="ArsP_2"/>
</dbReference>
<sequence>MSFLFAKQYSIKLQALIPHYRRMLLPIIICILLTQTQTRDVTLRVLSDAFWQVAVFVAMTLTIYHLFADKISHLYTNNKGEVKPFREVVTASFMGVLPGCGGAIVVITQYVSGQMSFGAVTAVLTSTMGDAAFLLLAAEPITGGFLLMLSFVVGVISGSIVNSIHGPGFLRHTIASRDIEQSVTVAQATISKRLKYQGILWQWLMVPGVIVGLLMAGQIDVVSLFYISETIIILVGAIITLGFIFLWAATREVTNYQSITSEDKKAQQNKVFQKVALDTNFVTSWVVVAFLLFELAMLYGDFQLENIFQQFNAFAPVAGVIIGMIPGCGPQIITTSLYLSGAIPLSAQIGNAISNDGDALFPAIALSPKVALVATIYSSIPALLTAYGYYWLFE</sequence>
<feature type="transmembrane region" description="Helical" evidence="1">
    <location>
        <begin position="311"/>
        <end position="333"/>
    </location>
</feature>
<evidence type="ECO:0000256" key="1">
    <source>
        <dbReference type="SAM" id="Phobius"/>
    </source>
</evidence>
<gene>
    <name evidence="2" type="ORF">A9Q75_15685</name>
</gene>